<dbReference type="PANTHER" id="PTHR14241:SF32">
    <property type="entry name" value="VWFA DOMAIN-CONTAINING PROTEIN-RELATED"/>
    <property type="match status" value="1"/>
</dbReference>
<comment type="similarity">
    <text evidence="1">Belongs to the IFI44 family.</text>
</comment>
<feature type="domain" description="TLDc" evidence="2">
    <location>
        <begin position="2"/>
        <end position="165"/>
    </location>
</feature>
<proteinExistence type="inferred from homology"/>
<organism evidence="3 4">
    <name type="scientific">Chelonia mydas</name>
    <name type="common">Green sea-turtle</name>
    <name type="synonym">Chelonia agassizi</name>
    <dbReference type="NCBI Taxonomy" id="8469"/>
    <lineage>
        <taxon>Eukaryota</taxon>
        <taxon>Metazoa</taxon>
        <taxon>Chordata</taxon>
        <taxon>Craniata</taxon>
        <taxon>Vertebrata</taxon>
        <taxon>Euteleostomi</taxon>
        <taxon>Archelosauria</taxon>
        <taxon>Testudinata</taxon>
        <taxon>Testudines</taxon>
        <taxon>Cryptodira</taxon>
        <taxon>Durocryptodira</taxon>
        <taxon>Americhelydia</taxon>
        <taxon>Chelonioidea</taxon>
        <taxon>Cheloniidae</taxon>
        <taxon>Chelonia</taxon>
    </lineage>
</organism>
<dbReference type="AlphaFoldDB" id="M7AXQ4"/>
<feature type="domain" description="TLDc" evidence="2">
    <location>
        <begin position="188"/>
        <end position="351"/>
    </location>
</feature>
<reference evidence="4" key="1">
    <citation type="journal article" date="2013" name="Nat. Genet.">
        <title>The draft genomes of soft-shell turtle and green sea turtle yield insights into the development and evolution of the turtle-specific body plan.</title>
        <authorList>
            <person name="Wang Z."/>
            <person name="Pascual-Anaya J."/>
            <person name="Zadissa A."/>
            <person name="Li W."/>
            <person name="Niimura Y."/>
            <person name="Huang Z."/>
            <person name="Li C."/>
            <person name="White S."/>
            <person name="Xiong Z."/>
            <person name="Fang D."/>
            <person name="Wang B."/>
            <person name="Ming Y."/>
            <person name="Chen Y."/>
            <person name="Zheng Y."/>
            <person name="Kuraku S."/>
            <person name="Pignatelli M."/>
            <person name="Herrero J."/>
            <person name="Beal K."/>
            <person name="Nozawa M."/>
            <person name="Li Q."/>
            <person name="Wang J."/>
            <person name="Zhang H."/>
            <person name="Yu L."/>
            <person name="Shigenobu S."/>
            <person name="Wang J."/>
            <person name="Liu J."/>
            <person name="Flicek P."/>
            <person name="Searle S."/>
            <person name="Wang J."/>
            <person name="Kuratani S."/>
            <person name="Yin Y."/>
            <person name="Aken B."/>
            <person name="Zhang G."/>
            <person name="Irie N."/>
        </authorList>
    </citation>
    <scope>NUCLEOTIDE SEQUENCE [LARGE SCALE GENOMIC DNA]</scope>
</reference>
<dbReference type="SUPFAM" id="SSF52540">
    <property type="entry name" value="P-loop containing nucleoside triphosphate hydrolases"/>
    <property type="match status" value="1"/>
</dbReference>
<sequence>MAGVKSRLTQDEVKQLQDLLGGRQLSLLYKASVHGYNASIFHAKCDAQGPTVAIAYNGSGYIFGGFTRQSYVSSGGYINDEKAFLFRLKGKEGVLSPLKIPVKTASGAIYDYSANGPNFGGGALHLLNQNVAAAATSSNDNYTFNVADLHGNDLGLMECEVYRVEDISSFLETPWRKITWTTEVRRMAGVKSRLTQDEVKQLQHLLGGRQLSLLYKASVHGYNASTFHAKCDAQGPTVAIAYNGSGYIFGGLTHQSYVSSGEYIHDEKAFLFRLKGKEGVLSPLKIPVKTASGAIYDYSANGPNFGGGALHLLNQNVAAAATSSNDNYTFNVADLHGNDLGLTECEVYRVEDISSFLESPWRKITWTTEERGKIMEEIRSYKPYLNSVPRIRILVLGPIGAGKSSFFNSVNSVFRGYVTSQAIAGSDNTSVTTQYRTYPVKDGRDGKPLPIIFCDTMGIEEKSGAGLEIDEVSNIIKGHVPDRYQFNPAATLRSDSPGYVKTPSLKDQIHCVAFVIDGCKIEILPEKLEEKLKQLRRKVNQFGIPQLVLLTKVDEICPTLEEDVQCVYKSKAVEKQMRITAEKLGIPLAQIVPVKNYCSELDLSCDVDILLLSAARQLIRLAESYLDNFPFEKPEKEP</sequence>
<accession>M7AXQ4</accession>
<dbReference type="PANTHER" id="PTHR14241">
    <property type="entry name" value="INTERFERON-INDUCED PROTEIN 44"/>
    <property type="match status" value="1"/>
</dbReference>
<dbReference type="EMBL" id="KB550794">
    <property type="protein sequence ID" value="EMP30296.1"/>
    <property type="molecule type" value="Genomic_DNA"/>
</dbReference>
<dbReference type="GO" id="GO:0006955">
    <property type="term" value="P:immune response"/>
    <property type="evidence" value="ECO:0007669"/>
    <property type="project" value="TreeGrafter"/>
</dbReference>
<dbReference type="Gene3D" id="3.40.50.300">
    <property type="entry name" value="P-loop containing nucleotide triphosphate hydrolases"/>
    <property type="match status" value="1"/>
</dbReference>
<dbReference type="Pfam" id="PF07534">
    <property type="entry name" value="TLD"/>
    <property type="match status" value="2"/>
</dbReference>
<dbReference type="InterPro" id="IPR006571">
    <property type="entry name" value="TLDc_dom"/>
</dbReference>
<evidence type="ECO:0000259" key="2">
    <source>
        <dbReference type="PROSITE" id="PS51886"/>
    </source>
</evidence>
<evidence type="ECO:0000313" key="4">
    <source>
        <dbReference type="Proteomes" id="UP000031443"/>
    </source>
</evidence>
<protein>
    <submittedName>
        <fullName evidence="3">Interferon-induced protein 44-like protein</fullName>
    </submittedName>
</protein>
<evidence type="ECO:0000256" key="1">
    <source>
        <dbReference type="ARBA" id="ARBA00009243"/>
    </source>
</evidence>
<dbReference type="SMART" id="SM00584">
    <property type="entry name" value="TLDc"/>
    <property type="match status" value="2"/>
</dbReference>
<dbReference type="PROSITE" id="PS51886">
    <property type="entry name" value="TLDC"/>
    <property type="match status" value="2"/>
</dbReference>
<dbReference type="STRING" id="8469.M7AXQ4"/>
<dbReference type="Proteomes" id="UP000031443">
    <property type="component" value="Unassembled WGS sequence"/>
</dbReference>
<keyword evidence="4" id="KW-1185">Reference proteome</keyword>
<dbReference type="eggNOG" id="ENOG502QQ57">
    <property type="taxonomic scope" value="Eukaryota"/>
</dbReference>
<dbReference type="InterPro" id="IPR027417">
    <property type="entry name" value="P-loop_NTPase"/>
</dbReference>
<name>M7AXQ4_CHEMY</name>
<evidence type="ECO:0000313" key="3">
    <source>
        <dbReference type="EMBL" id="EMP30296.1"/>
    </source>
</evidence>
<gene>
    <name evidence="3" type="ORF">UY3_12581</name>
</gene>